<evidence type="ECO:0000313" key="2">
    <source>
        <dbReference type="Proteomes" id="UP001213979"/>
    </source>
</evidence>
<protein>
    <submittedName>
        <fullName evidence="1">Uncharacterized protein</fullName>
    </submittedName>
</protein>
<accession>A0ABT5W2I8</accession>
<reference evidence="1 2" key="1">
    <citation type="submission" date="2023-01" db="EMBL/GenBank/DDBJ databases">
        <title>Genome-based reclassification of Anoxybacillus geothermalis as a later heterotypic synonym of Anoxybacillus rupiensis.</title>
        <authorList>
            <person name="Inan Bektas K."/>
            <person name="Canakci S."/>
            <person name="Belduz A.A."/>
            <person name="Guler H.H."/>
        </authorList>
    </citation>
    <scope>NUCLEOTIDE SEQUENCE [LARGE SCALE GENOMIC DNA]</scope>
    <source>
        <strain evidence="1 2">DSM 17127</strain>
    </source>
</reference>
<keyword evidence="2" id="KW-1185">Reference proteome</keyword>
<proteinExistence type="predicted"/>
<organism evidence="1 2">
    <name type="scientific">Anoxybacteroides rupiense</name>
    <dbReference type="NCBI Taxonomy" id="311460"/>
    <lineage>
        <taxon>Bacteria</taxon>
        <taxon>Bacillati</taxon>
        <taxon>Bacillota</taxon>
        <taxon>Bacilli</taxon>
        <taxon>Bacillales</taxon>
        <taxon>Anoxybacillaceae</taxon>
        <taxon>Anoxybacteroides</taxon>
    </lineage>
</organism>
<gene>
    <name evidence="1" type="ORF">PNH38_06500</name>
</gene>
<sequence length="133" mass="15331">MKSMPQNLFAKICPLLLFNDDAIVRHLDRLYEVDDIHETAFLLQTCERENIPLKVLFHGGTTSMSLYGACTESSEVFDSRDRIGAKQIQFRLIGNGDYLLIYEAIHDGNQSDREWNPDVLAQLHESFQRTKLE</sequence>
<dbReference type="EMBL" id="JAQOTG010000004">
    <property type="protein sequence ID" value="MDE8563539.1"/>
    <property type="molecule type" value="Genomic_DNA"/>
</dbReference>
<evidence type="ECO:0000313" key="1">
    <source>
        <dbReference type="EMBL" id="MDE8563539.1"/>
    </source>
</evidence>
<comment type="caution">
    <text evidence="1">The sequence shown here is derived from an EMBL/GenBank/DDBJ whole genome shotgun (WGS) entry which is preliminary data.</text>
</comment>
<name>A0ABT5W2I8_9BACL</name>
<dbReference type="Proteomes" id="UP001213979">
    <property type="component" value="Unassembled WGS sequence"/>
</dbReference>